<dbReference type="EMBL" id="BSUN01000001">
    <property type="protein sequence ID" value="GMA35428.1"/>
    <property type="molecule type" value="Genomic_DNA"/>
</dbReference>
<gene>
    <name evidence="2" type="ORF">GCM10025876_16320</name>
</gene>
<comment type="caution">
    <text evidence="2">The sequence shown here is derived from an EMBL/GenBank/DDBJ whole genome shotgun (WGS) entry which is preliminary data.</text>
</comment>
<organism evidence="2 3">
    <name type="scientific">Demequina litorisediminis</name>
    <dbReference type="NCBI Taxonomy" id="1849022"/>
    <lineage>
        <taxon>Bacteria</taxon>
        <taxon>Bacillati</taxon>
        <taxon>Actinomycetota</taxon>
        <taxon>Actinomycetes</taxon>
        <taxon>Micrococcales</taxon>
        <taxon>Demequinaceae</taxon>
        <taxon>Demequina</taxon>
    </lineage>
</organism>
<feature type="transmembrane region" description="Helical" evidence="1">
    <location>
        <begin position="53"/>
        <end position="73"/>
    </location>
</feature>
<sequence length="83" mass="9503">MHERGLSTRQLWWTMRPEGWWRAAIMAVGCLSVAWLIVLFVTLDSPPPWLQDLVKPLVMLTGAVIVAWLAASWREAKRRTTSS</sequence>
<keyword evidence="1" id="KW-1133">Transmembrane helix</keyword>
<reference evidence="3" key="1">
    <citation type="journal article" date="2019" name="Int. J. Syst. Evol. Microbiol.">
        <title>The Global Catalogue of Microorganisms (GCM) 10K type strain sequencing project: providing services to taxonomists for standard genome sequencing and annotation.</title>
        <authorList>
            <consortium name="The Broad Institute Genomics Platform"/>
            <consortium name="The Broad Institute Genome Sequencing Center for Infectious Disease"/>
            <person name="Wu L."/>
            <person name="Ma J."/>
        </authorList>
    </citation>
    <scope>NUCLEOTIDE SEQUENCE [LARGE SCALE GENOMIC DNA]</scope>
    <source>
        <strain evidence="3">NBRC 112299</strain>
    </source>
</reference>
<keyword evidence="1" id="KW-0472">Membrane</keyword>
<evidence type="ECO:0000256" key="1">
    <source>
        <dbReference type="SAM" id="Phobius"/>
    </source>
</evidence>
<keyword evidence="3" id="KW-1185">Reference proteome</keyword>
<evidence type="ECO:0000313" key="3">
    <source>
        <dbReference type="Proteomes" id="UP001157125"/>
    </source>
</evidence>
<protein>
    <submittedName>
        <fullName evidence="2">Uncharacterized protein</fullName>
    </submittedName>
</protein>
<proteinExistence type="predicted"/>
<name>A0ABQ6IEA1_9MICO</name>
<feature type="transmembrane region" description="Helical" evidence="1">
    <location>
        <begin position="20"/>
        <end position="41"/>
    </location>
</feature>
<keyword evidence="1" id="KW-0812">Transmembrane</keyword>
<accession>A0ABQ6IEA1</accession>
<dbReference type="RefSeq" id="WP_284327974.1">
    <property type="nucleotide sequence ID" value="NZ_BSUN01000001.1"/>
</dbReference>
<evidence type="ECO:0000313" key="2">
    <source>
        <dbReference type="EMBL" id="GMA35428.1"/>
    </source>
</evidence>
<dbReference type="Proteomes" id="UP001157125">
    <property type="component" value="Unassembled WGS sequence"/>
</dbReference>